<dbReference type="PANTHER" id="PTHR43179:SF12">
    <property type="entry name" value="GALACTOFURANOSYLTRANSFERASE GLFT2"/>
    <property type="match status" value="1"/>
</dbReference>
<gene>
    <name evidence="5" type="ORF">UFOPK2310_00945</name>
</gene>
<protein>
    <submittedName>
        <fullName evidence="5">Unannotated protein</fullName>
    </submittedName>
</protein>
<accession>A0A6J6MV25</accession>
<keyword evidence="2" id="KW-0328">Glycosyltransferase</keyword>
<evidence type="ECO:0000256" key="3">
    <source>
        <dbReference type="ARBA" id="ARBA00022679"/>
    </source>
</evidence>
<dbReference type="EMBL" id="CAEZWW010000109">
    <property type="protein sequence ID" value="CAB4676654.1"/>
    <property type="molecule type" value="Genomic_DNA"/>
</dbReference>
<dbReference type="InterPro" id="IPR001173">
    <property type="entry name" value="Glyco_trans_2-like"/>
</dbReference>
<keyword evidence="3" id="KW-0808">Transferase</keyword>
<sequence length="289" mass="30736">MSPVVAVVATYRPDAESLLALLDDLARDGVTTIVVDDGSPCTFDPLLREVAGRVAAGTPVKVQRFGSNDGIARSLNAGVTTAQALKAPWLLTLDQDTRLPVGVIEQLLATAERAKKAGLVVGAIGPIIGDASGGDIKYPTREVNGFATTAEIVQSGAIWSVAALQEIDGFDERLGIDAVDAAACLHLRQIDYQVLVDGEARITHRVGNARAVQVLGRTVLATGHSADRRTTMVRNRLRLAPAEFMQSPIQGLRTMRRLAVSTALAVTVEDDRWAKAKASARGLFPKRRG</sequence>
<comment type="similarity">
    <text evidence="1">Belongs to the glycosyltransferase 2 family.</text>
</comment>
<feature type="domain" description="Glycosyltransferase 2-like" evidence="4">
    <location>
        <begin position="7"/>
        <end position="123"/>
    </location>
</feature>
<evidence type="ECO:0000256" key="2">
    <source>
        <dbReference type="ARBA" id="ARBA00022676"/>
    </source>
</evidence>
<evidence type="ECO:0000313" key="5">
    <source>
        <dbReference type="EMBL" id="CAB4676654.1"/>
    </source>
</evidence>
<dbReference type="InterPro" id="IPR029044">
    <property type="entry name" value="Nucleotide-diphossugar_trans"/>
</dbReference>
<reference evidence="5" key="1">
    <citation type="submission" date="2020-05" db="EMBL/GenBank/DDBJ databases">
        <authorList>
            <person name="Chiriac C."/>
            <person name="Salcher M."/>
            <person name="Ghai R."/>
            <person name="Kavagutti S V."/>
        </authorList>
    </citation>
    <scope>NUCLEOTIDE SEQUENCE</scope>
</reference>
<dbReference type="GO" id="GO:0016757">
    <property type="term" value="F:glycosyltransferase activity"/>
    <property type="evidence" value="ECO:0007669"/>
    <property type="project" value="UniProtKB-KW"/>
</dbReference>
<proteinExistence type="inferred from homology"/>
<organism evidence="5">
    <name type="scientific">freshwater metagenome</name>
    <dbReference type="NCBI Taxonomy" id="449393"/>
    <lineage>
        <taxon>unclassified sequences</taxon>
        <taxon>metagenomes</taxon>
        <taxon>ecological metagenomes</taxon>
    </lineage>
</organism>
<evidence type="ECO:0000259" key="4">
    <source>
        <dbReference type="Pfam" id="PF00535"/>
    </source>
</evidence>
<evidence type="ECO:0000256" key="1">
    <source>
        <dbReference type="ARBA" id="ARBA00006739"/>
    </source>
</evidence>
<dbReference type="PANTHER" id="PTHR43179">
    <property type="entry name" value="RHAMNOSYLTRANSFERASE WBBL"/>
    <property type="match status" value="1"/>
</dbReference>
<dbReference type="SUPFAM" id="SSF53448">
    <property type="entry name" value="Nucleotide-diphospho-sugar transferases"/>
    <property type="match status" value="1"/>
</dbReference>
<dbReference type="AlphaFoldDB" id="A0A6J6MV25"/>
<dbReference type="Gene3D" id="3.90.550.10">
    <property type="entry name" value="Spore Coat Polysaccharide Biosynthesis Protein SpsA, Chain A"/>
    <property type="match status" value="1"/>
</dbReference>
<dbReference type="Pfam" id="PF00535">
    <property type="entry name" value="Glycos_transf_2"/>
    <property type="match status" value="1"/>
</dbReference>
<name>A0A6J6MV25_9ZZZZ</name>